<proteinExistence type="predicted"/>
<evidence type="ECO:0000313" key="2">
    <source>
        <dbReference type="EMBL" id="EYU30958.1"/>
    </source>
</evidence>
<accession>A0A022QUK3</accession>
<evidence type="ECO:0000313" key="3">
    <source>
        <dbReference type="Proteomes" id="UP000030748"/>
    </source>
</evidence>
<keyword evidence="1" id="KW-1133">Transmembrane helix</keyword>
<keyword evidence="3" id="KW-1185">Reference proteome</keyword>
<reference evidence="2 3" key="1">
    <citation type="journal article" date="2013" name="Proc. Natl. Acad. Sci. U.S.A.">
        <title>Fine-scale variation in meiotic recombination in Mimulus inferred from population shotgun sequencing.</title>
        <authorList>
            <person name="Hellsten U."/>
            <person name="Wright K.M."/>
            <person name="Jenkins J."/>
            <person name="Shu S."/>
            <person name="Yuan Y."/>
            <person name="Wessler S.R."/>
            <person name="Schmutz J."/>
            <person name="Willis J.H."/>
            <person name="Rokhsar D.S."/>
        </authorList>
    </citation>
    <scope>NUCLEOTIDE SEQUENCE [LARGE SCALE GENOMIC DNA]</scope>
    <source>
        <strain evidence="3">cv. DUN x IM62</strain>
    </source>
</reference>
<keyword evidence="1" id="KW-0812">Transmembrane</keyword>
<dbReference type="AlphaFoldDB" id="A0A022QUK3"/>
<keyword evidence="1" id="KW-0472">Membrane</keyword>
<feature type="transmembrane region" description="Helical" evidence="1">
    <location>
        <begin position="42"/>
        <end position="64"/>
    </location>
</feature>
<dbReference type="EMBL" id="KI631018">
    <property type="protein sequence ID" value="EYU30958.1"/>
    <property type="molecule type" value="Genomic_DNA"/>
</dbReference>
<sequence>MSIVVLSVLQSVFGSGSGFRFGFGSLPGESGVLSPASASSLLMLFVCCCCCCSIIFLDINLALFPNVGARDWARGVA</sequence>
<protein>
    <submittedName>
        <fullName evidence="2">Uncharacterized protein</fullName>
    </submittedName>
</protein>
<gene>
    <name evidence="2" type="ORF">MIMGU_mgv1a017401mg</name>
</gene>
<evidence type="ECO:0000256" key="1">
    <source>
        <dbReference type="SAM" id="Phobius"/>
    </source>
</evidence>
<dbReference type="Proteomes" id="UP000030748">
    <property type="component" value="Unassembled WGS sequence"/>
</dbReference>
<name>A0A022QUK3_ERYGU</name>
<organism evidence="2 3">
    <name type="scientific">Erythranthe guttata</name>
    <name type="common">Yellow monkey flower</name>
    <name type="synonym">Mimulus guttatus</name>
    <dbReference type="NCBI Taxonomy" id="4155"/>
    <lineage>
        <taxon>Eukaryota</taxon>
        <taxon>Viridiplantae</taxon>
        <taxon>Streptophyta</taxon>
        <taxon>Embryophyta</taxon>
        <taxon>Tracheophyta</taxon>
        <taxon>Spermatophyta</taxon>
        <taxon>Magnoliopsida</taxon>
        <taxon>eudicotyledons</taxon>
        <taxon>Gunneridae</taxon>
        <taxon>Pentapetalae</taxon>
        <taxon>asterids</taxon>
        <taxon>lamiids</taxon>
        <taxon>Lamiales</taxon>
        <taxon>Phrymaceae</taxon>
        <taxon>Erythranthe</taxon>
    </lineage>
</organism>